<accession>A0ACA9MDK4</accession>
<keyword evidence="2" id="KW-1185">Reference proteome</keyword>
<proteinExistence type="predicted"/>
<sequence>MTSSVVGKGIFTETVRKALNYININLSEVTVGNINRFEKIVEGYPQNTVGIIVTSQTGCSISSSKRAKSQKSSASIIFTSINEMATDIPAYFLLRKDHKCKDHDLIE</sequence>
<protein>
    <submittedName>
        <fullName evidence="1">2298_t:CDS:1</fullName>
    </submittedName>
</protein>
<evidence type="ECO:0000313" key="1">
    <source>
        <dbReference type="EMBL" id="CAG8582390.1"/>
    </source>
</evidence>
<dbReference type="Proteomes" id="UP000789860">
    <property type="component" value="Unassembled WGS sequence"/>
</dbReference>
<gene>
    <name evidence="1" type="ORF">SCALOS_LOCUS6256</name>
</gene>
<comment type="caution">
    <text evidence="1">The sequence shown here is derived from an EMBL/GenBank/DDBJ whole genome shotgun (WGS) entry which is preliminary data.</text>
</comment>
<reference evidence="1" key="1">
    <citation type="submission" date="2021-06" db="EMBL/GenBank/DDBJ databases">
        <authorList>
            <person name="Kallberg Y."/>
            <person name="Tangrot J."/>
            <person name="Rosling A."/>
        </authorList>
    </citation>
    <scope>NUCLEOTIDE SEQUENCE</scope>
    <source>
        <strain evidence="1">AU212A</strain>
    </source>
</reference>
<dbReference type="EMBL" id="CAJVPM010011614">
    <property type="protein sequence ID" value="CAG8582390.1"/>
    <property type="molecule type" value="Genomic_DNA"/>
</dbReference>
<evidence type="ECO:0000313" key="2">
    <source>
        <dbReference type="Proteomes" id="UP000789860"/>
    </source>
</evidence>
<name>A0ACA9MDK4_9GLOM</name>
<feature type="non-terminal residue" evidence="1">
    <location>
        <position position="107"/>
    </location>
</feature>
<organism evidence="1 2">
    <name type="scientific">Scutellospora calospora</name>
    <dbReference type="NCBI Taxonomy" id="85575"/>
    <lineage>
        <taxon>Eukaryota</taxon>
        <taxon>Fungi</taxon>
        <taxon>Fungi incertae sedis</taxon>
        <taxon>Mucoromycota</taxon>
        <taxon>Glomeromycotina</taxon>
        <taxon>Glomeromycetes</taxon>
        <taxon>Diversisporales</taxon>
        <taxon>Gigasporaceae</taxon>
        <taxon>Scutellospora</taxon>
    </lineage>
</organism>